<dbReference type="InterPro" id="IPR003613">
    <property type="entry name" value="Ubox_domain"/>
</dbReference>
<sequence length="474" mass="50581">MRYSGMALGVLEVLLPGKQLDDSRLVEELVDDPCCSREQLQLQPAVSVPAFFTCPISLDLMSDPVTLSTGMTYDRASIEQWLGDGHNTCPATNQVLVAQDLIPNHTLRRLIQDWCVTNSEVSGVERIPTPRKAAVEQAQQHLRRLVNRIAQGFLLDGSLKKLWSLAKEGAGEKNRKCLVEAGAVTILAGALGELGMDITNKCSSSNRDLIAACEDGLATIALVLPLAAESDKKALAASRPMAALCWVLSLGSTDAKINAAEVIQSVLAADNNLKAVVGCAAAPGAIQGLVSLLKQNQMYPSAVHASLKCLLSLCIPKKNRLAAINADAIGALIQLLPAETERGNIGHAFALLEVLASCAEGREAISNLESLAIPMIVKSMVGISELATEHAVAALWAIISFSSNRSVLHTALQAGAFTKLLMLLPSECSLRSKLKAREILKLLNTDHWSCCNNPCRPTGSRHEMKSCVAVTSMV</sequence>
<dbReference type="InterPro" id="IPR045210">
    <property type="entry name" value="RING-Ubox_PUB"/>
</dbReference>
<evidence type="ECO:0000256" key="4">
    <source>
        <dbReference type="ARBA" id="ARBA00022786"/>
    </source>
</evidence>
<evidence type="ECO:0000313" key="7">
    <source>
        <dbReference type="EMBL" id="CAK9237270.1"/>
    </source>
</evidence>
<dbReference type="InterPro" id="IPR016024">
    <property type="entry name" value="ARM-type_fold"/>
</dbReference>
<keyword evidence="4" id="KW-0833">Ubl conjugation pathway</keyword>
<gene>
    <name evidence="7" type="ORF">CSSPTR1EN2_LOCUS23619</name>
</gene>
<dbReference type="Gene3D" id="3.30.40.10">
    <property type="entry name" value="Zinc/RING finger domain, C3HC4 (zinc finger)"/>
    <property type="match status" value="1"/>
</dbReference>
<evidence type="ECO:0000256" key="5">
    <source>
        <dbReference type="PROSITE-ProRule" id="PRU00259"/>
    </source>
</evidence>
<accession>A0ABP0V465</accession>
<dbReference type="SUPFAM" id="SSF48371">
    <property type="entry name" value="ARM repeat"/>
    <property type="match status" value="1"/>
</dbReference>
<reference evidence="7" key="1">
    <citation type="submission" date="2024-02" db="EMBL/GenBank/DDBJ databases">
        <authorList>
            <consortium name="ELIXIR-Norway"/>
            <consortium name="Elixir Norway"/>
        </authorList>
    </citation>
    <scope>NUCLEOTIDE SEQUENCE</scope>
</reference>
<proteinExistence type="predicted"/>
<organism evidence="7 8">
    <name type="scientific">Sphagnum troendelagicum</name>
    <dbReference type="NCBI Taxonomy" id="128251"/>
    <lineage>
        <taxon>Eukaryota</taxon>
        <taxon>Viridiplantae</taxon>
        <taxon>Streptophyta</taxon>
        <taxon>Embryophyta</taxon>
        <taxon>Bryophyta</taxon>
        <taxon>Sphagnophytina</taxon>
        <taxon>Sphagnopsida</taxon>
        <taxon>Sphagnales</taxon>
        <taxon>Sphagnaceae</taxon>
        <taxon>Sphagnum</taxon>
    </lineage>
</organism>
<dbReference type="Pfam" id="PF04564">
    <property type="entry name" value="U-box"/>
    <property type="match status" value="1"/>
</dbReference>
<dbReference type="PROSITE" id="PS50176">
    <property type="entry name" value="ARM_REPEAT"/>
    <property type="match status" value="1"/>
</dbReference>
<dbReference type="CDD" id="cd16664">
    <property type="entry name" value="RING-Ubox_PUB"/>
    <property type="match status" value="1"/>
</dbReference>
<dbReference type="Proteomes" id="UP001497512">
    <property type="component" value="Chromosome 9"/>
</dbReference>
<dbReference type="Gene3D" id="1.25.10.10">
    <property type="entry name" value="Leucine-rich Repeat Variant"/>
    <property type="match status" value="1"/>
</dbReference>
<evidence type="ECO:0000313" key="8">
    <source>
        <dbReference type="Proteomes" id="UP001497512"/>
    </source>
</evidence>
<dbReference type="EMBL" id="OZ019901">
    <property type="protein sequence ID" value="CAK9237270.1"/>
    <property type="molecule type" value="Genomic_DNA"/>
</dbReference>
<dbReference type="InterPro" id="IPR013083">
    <property type="entry name" value="Znf_RING/FYVE/PHD"/>
</dbReference>
<comment type="pathway">
    <text evidence="2">Protein modification; protein ubiquitination.</text>
</comment>
<dbReference type="InterPro" id="IPR011989">
    <property type="entry name" value="ARM-like"/>
</dbReference>
<name>A0ABP0V465_9BRYO</name>
<dbReference type="PANTHER" id="PTHR22849:SF164">
    <property type="entry name" value="U-BOX DOMAIN-CONTAINING PROTEIN"/>
    <property type="match status" value="1"/>
</dbReference>
<dbReference type="InterPro" id="IPR045185">
    <property type="entry name" value="PUB22/23/24-like"/>
</dbReference>
<evidence type="ECO:0000256" key="2">
    <source>
        <dbReference type="ARBA" id="ARBA00004906"/>
    </source>
</evidence>
<dbReference type="EC" id="2.3.2.27" evidence="3"/>
<dbReference type="Pfam" id="PF25598">
    <property type="entry name" value="ARM_PUB"/>
    <property type="match status" value="1"/>
</dbReference>
<protein>
    <recommendedName>
        <fullName evidence="3">RING-type E3 ubiquitin transferase</fullName>
        <ecNumber evidence="3">2.3.2.27</ecNumber>
    </recommendedName>
</protein>
<dbReference type="SMART" id="SM00504">
    <property type="entry name" value="Ubox"/>
    <property type="match status" value="1"/>
</dbReference>
<dbReference type="SUPFAM" id="SSF57850">
    <property type="entry name" value="RING/U-box"/>
    <property type="match status" value="1"/>
</dbReference>
<evidence type="ECO:0000256" key="3">
    <source>
        <dbReference type="ARBA" id="ARBA00012483"/>
    </source>
</evidence>
<evidence type="ECO:0000259" key="6">
    <source>
        <dbReference type="PROSITE" id="PS51698"/>
    </source>
</evidence>
<dbReference type="PANTHER" id="PTHR22849">
    <property type="entry name" value="WDSAM1 PROTEIN"/>
    <property type="match status" value="1"/>
</dbReference>
<feature type="repeat" description="ARM" evidence="5">
    <location>
        <begin position="284"/>
        <end position="328"/>
    </location>
</feature>
<evidence type="ECO:0000256" key="1">
    <source>
        <dbReference type="ARBA" id="ARBA00000900"/>
    </source>
</evidence>
<comment type="catalytic activity">
    <reaction evidence="1">
        <text>S-ubiquitinyl-[E2 ubiquitin-conjugating enzyme]-L-cysteine + [acceptor protein]-L-lysine = [E2 ubiquitin-conjugating enzyme]-L-cysteine + N(6)-ubiquitinyl-[acceptor protein]-L-lysine.</text>
        <dbReference type="EC" id="2.3.2.27"/>
    </reaction>
</comment>
<dbReference type="PROSITE" id="PS51698">
    <property type="entry name" value="U_BOX"/>
    <property type="match status" value="1"/>
</dbReference>
<dbReference type="InterPro" id="IPR000225">
    <property type="entry name" value="Armadillo"/>
</dbReference>
<keyword evidence="8" id="KW-1185">Reference proteome</keyword>
<dbReference type="InterPro" id="IPR058678">
    <property type="entry name" value="ARM_PUB"/>
</dbReference>
<feature type="domain" description="U-box" evidence="6">
    <location>
        <begin position="47"/>
        <end position="121"/>
    </location>
</feature>